<sequence length="292" mass="32534">MPTAVEINTFYHQSQLVNADYESVVRPNAETLYSMAFLDLAGSGLQDAMTLLLENGHDPDPYTADGQTPLLWAANKVRRVSALHMTREGEGGSETFWNRPPEEAWRSGLCNGILDMFDKLFGKKEDAVLPLHQCTRVYGIASYALHMTALFAQMFSVGLVTYSGGHGSDLYMARISRTIKRFRLLGVMPTASGTIVERVELSCLGGLVLKPVWAFKLDPIPELTAWTRGVVDPGSIYRVRHDIEARICQLLDIWDTTIVIDDKPVTERVKLRMGNGFSLRSQAADFLIHGTR</sequence>
<dbReference type="InterPro" id="IPR010679">
    <property type="entry name" value="DUF1254"/>
</dbReference>
<dbReference type="RefSeq" id="XP_013276443.1">
    <property type="nucleotide sequence ID" value="XM_013420989.1"/>
</dbReference>
<dbReference type="InterPro" id="IPR036770">
    <property type="entry name" value="Ankyrin_rpt-contain_sf"/>
</dbReference>
<protein>
    <submittedName>
        <fullName evidence="2">Rhinocladiella mackenziei CBS 650.93 unplaced genomic scaffold supercont1.1, whole genome shotgun sequence</fullName>
    </submittedName>
</protein>
<feature type="domain" description="DUF1254" evidence="1">
    <location>
        <begin position="7"/>
        <end position="41"/>
    </location>
</feature>
<dbReference type="SUPFAM" id="SSF160935">
    <property type="entry name" value="VPA0735-like"/>
    <property type="match status" value="1"/>
</dbReference>
<accession>A0A0D2G3V3</accession>
<evidence type="ECO:0000259" key="1">
    <source>
        <dbReference type="Pfam" id="PF06863"/>
    </source>
</evidence>
<dbReference type="GeneID" id="25288457"/>
<name>A0A0D2G3V3_9EURO</name>
<dbReference type="VEuPathDB" id="FungiDB:Z518_00386"/>
<dbReference type="Pfam" id="PF06863">
    <property type="entry name" value="DUF1254"/>
    <property type="match status" value="1"/>
</dbReference>
<evidence type="ECO:0000313" key="3">
    <source>
        <dbReference type="Proteomes" id="UP000053617"/>
    </source>
</evidence>
<dbReference type="AlphaFoldDB" id="A0A0D2G3V3"/>
<proteinExistence type="predicted"/>
<dbReference type="Gene3D" id="1.25.40.20">
    <property type="entry name" value="Ankyrin repeat-containing domain"/>
    <property type="match status" value="1"/>
</dbReference>
<dbReference type="EMBL" id="KN847475">
    <property type="protein sequence ID" value="KIX09307.1"/>
    <property type="molecule type" value="Genomic_DNA"/>
</dbReference>
<keyword evidence="3" id="KW-1185">Reference proteome</keyword>
<gene>
    <name evidence="2" type="ORF">Z518_00386</name>
</gene>
<evidence type="ECO:0000313" key="2">
    <source>
        <dbReference type="EMBL" id="KIX09307.1"/>
    </source>
</evidence>
<reference evidence="2 3" key="1">
    <citation type="submission" date="2015-01" db="EMBL/GenBank/DDBJ databases">
        <title>The Genome Sequence of Rhinocladiella mackenzie CBS 650.93.</title>
        <authorList>
            <consortium name="The Broad Institute Genomics Platform"/>
            <person name="Cuomo C."/>
            <person name="de Hoog S."/>
            <person name="Gorbushina A."/>
            <person name="Stielow B."/>
            <person name="Teixiera M."/>
            <person name="Abouelleil A."/>
            <person name="Chapman S.B."/>
            <person name="Priest M."/>
            <person name="Young S.K."/>
            <person name="Wortman J."/>
            <person name="Nusbaum C."/>
            <person name="Birren B."/>
        </authorList>
    </citation>
    <scope>NUCLEOTIDE SEQUENCE [LARGE SCALE GENOMIC DNA]</scope>
    <source>
        <strain evidence="2 3">CBS 650.93</strain>
    </source>
</reference>
<dbReference type="OrthoDB" id="428577at2759"/>
<dbReference type="Proteomes" id="UP000053617">
    <property type="component" value="Unassembled WGS sequence"/>
</dbReference>
<dbReference type="HOGENOM" id="CLU_953591_0_0_1"/>
<organism evidence="2 3">
    <name type="scientific">Rhinocladiella mackenziei CBS 650.93</name>
    <dbReference type="NCBI Taxonomy" id="1442369"/>
    <lineage>
        <taxon>Eukaryota</taxon>
        <taxon>Fungi</taxon>
        <taxon>Dikarya</taxon>
        <taxon>Ascomycota</taxon>
        <taxon>Pezizomycotina</taxon>
        <taxon>Eurotiomycetes</taxon>
        <taxon>Chaetothyriomycetidae</taxon>
        <taxon>Chaetothyriales</taxon>
        <taxon>Herpotrichiellaceae</taxon>
        <taxon>Rhinocladiella</taxon>
    </lineage>
</organism>